<keyword evidence="3" id="KW-1185">Reference proteome</keyword>
<organism evidence="3">
    <name type="scientific">Perkinsus marinus (strain ATCC 50983 / TXsc)</name>
    <dbReference type="NCBI Taxonomy" id="423536"/>
    <lineage>
        <taxon>Eukaryota</taxon>
        <taxon>Sar</taxon>
        <taxon>Alveolata</taxon>
        <taxon>Perkinsozoa</taxon>
        <taxon>Perkinsea</taxon>
        <taxon>Perkinsida</taxon>
        <taxon>Perkinsidae</taxon>
        <taxon>Perkinsus</taxon>
    </lineage>
</organism>
<dbReference type="AlphaFoldDB" id="C5L4Z9"/>
<dbReference type="OMA" id="QCGVMNP"/>
<gene>
    <name evidence="2" type="ORF">Pmar_PMAR013133</name>
</gene>
<dbReference type="Proteomes" id="UP000007800">
    <property type="component" value="Unassembled WGS sequence"/>
</dbReference>
<proteinExistence type="predicted"/>
<feature type="transmembrane region" description="Helical" evidence="1">
    <location>
        <begin position="28"/>
        <end position="46"/>
    </location>
</feature>
<feature type="transmembrane region" description="Helical" evidence="1">
    <location>
        <begin position="132"/>
        <end position="151"/>
    </location>
</feature>
<accession>C5L4Z9</accession>
<evidence type="ECO:0000256" key="1">
    <source>
        <dbReference type="SAM" id="Phobius"/>
    </source>
</evidence>
<protein>
    <submittedName>
        <fullName evidence="2">Uncharacterized protein</fullName>
    </submittedName>
</protein>
<keyword evidence="1" id="KW-1133">Transmembrane helix</keyword>
<evidence type="ECO:0000313" key="3">
    <source>
        <dbReference type="Proteomes" id="UP000007800"/>
    </source>
</evidence>
<dbReference type="EMBL" id="GG679185">
    <property type="protein sequence ID" value="EER08219.1"/>
    <property type="molecule type" value="Genomic_DNA"/>
</dbReference>
<dbReference type="RefSeq" id="XP_002776403.1">
    <property type="nucleotide sequence ID" value="XM_002776357.1"/>
</dbReference>
<evidence type="ECO:0000313" key="2">
    <source>
        <dbReference type="EMBL" id="EER08219.1"/>
    </source>
</evidence>
<keyword evidence="1" id="KW-0472">Membrane</keyword>
<sequence>MSQDESPYWDSHEQEEVPFYQRPAFRTIASIWAVLFFGMLFVNWLVQSIVKGSQTASIDREVLSALQAAVYEVVKDQKDLVSRVDDQYLDLLSRINDLSTGVRRMGHALREPLSLERLQGIVQVPREENRSTMVFCVVSIVLAVLMHYIVLRKDEGQDMRRIRERCGSPRRCQQAVLQCGVMNPPPAYNPEVVPIAAWRDAPMMPVTPRARKAVVAARKADVKEHRLSACVVCMASTSTHAIALQSPPRSHVGTGVAVASAIQD</sequence>
<dbReference type="OrthoDB" id="66726at2759"/>
<dbReference type="GeneID" id="9064420"/>
<reference evidence="2 3" key="1">
    <citation type="submission" date="2008-07" db="EMBL/GenBank/DDBJ databases">
        <authorList>
            <person name="El-Sayed N."/>
            <person name="Caler E."/>
            <person name="Inman J."/>
            <person name="Amedeo P."/>
            <person name="Hass B."/>
            <person name="Wortman J."/>
        </authorList>
    </citation>
    <scope>NUCLEOTIDE SEQUENCE [LARGE SCALE GENOMIC DNA]</scope>
    <source>
        <strain evidence="3">ATCC 50983 / TXsc</strain>
    </source>
</reference>
<keyword evidence="1" id="KW-0812">Transmembrane</keyword>
<dbReference type="InParanoid" id="C5L4Z9"/>
<name>C5L4Z9_PERM5</name>